<name>A0AAU9ITD6_9CILI</name>
<organism evidence="1 2">
    <name type="scientific">Blepharisma stoltei</name>
    <dbReference type="NCBI Taxonomy" id="1481888"/>
    <lineage>
        <taxon>Eukaryota</taxon>
        <taxon>Sar</taxon>
        <taxon>Alveolata</taxon>
        <taxon>Ciliophora</taxon>
        <taxon>Postciliodesmatophora</taxon>
        <taxon>Heterotrichea</taxon>
        <taxon>Heterotrichida</taxon>
        <taxon>Blepharismidae</taxon>
        <taxon>Blepharisma</taxon>
    </lineage>
</organism>
<dbReference type="EMBL" id="CAJZBQ010000017">
    <property type="protein sequence ID" value="CAG9316987.1"/>
    <property type="molecule type" value="Genomic_DNA"/>
</dbReference>
<keyword evidence="2" id="KW-1185">Reference proteome</keyword>
<accession>A0AAU9ITD6</accession>
<dbReference type="InterPro" id="IPR036895">
    <property type="entry name" value="Uracil-DNA_glycosylase-like_sf"/>
</dbReference>
<gene>
    <name evidence="1" type="ORF">BSTOLATCC_MIC17614</name>
</gene>
<evidence type="ECO:0000313" key="1">
    <source>
        <dbReference type="EMBL" id="CAG9316987.1"/>
    </source>
</evidence>
<reference evidence="1" key="1">
    <citation type="submission" date="2021-09" db="EMBL/GenBank/DDBJ databases">
        <authorList>
            <consortium name="AG Swart"/>
            <person name="Singh M."/>
            <person name="Singh A."/>
            <person name="Seah K."/>
            <person name="Emmerich C."/>
        </authorList>
    </citation>
    <scope>NUCLEOTIDE SEQUENCE</scope>
    <source>
        <strain evidence="1">ATCC30299</strain>
    </source>
</reference>
<evidence type="ECO:0000313" key="2">
    <source>
        <dbReference type="Proteomes" id="UP001162131"/>
    </source>
</evidence>
<dbReference type="Proteomes" id="UP001162131">
    <property type="component" value="Unassembled WGS sequence"/>
</dbReference>
<dbReference type="SUPFAM" id="SSF52141">
    <property type="entry name" value="Uracil-DNA glycosylase-like"/>
    <property type="match status" value="1"/>
</dbReference>
<proteinExistence type="predicted"/>
<dbReference type="AlphaFoldDB" id="A0AAU9ITD6"/>
<dbReference type="Gene3D" id="3.40.470.10">
    <property type="entry name" value="Uracil-DNA glycosylase-like domain"/>
    <property type="match status" value="1"/>
</dbReference>
<comment type="caution">
    <text evidence="1">The sequence shown here is derived from an EMBL/GenBank/DDBJ whole genome shotgun (WGS) entry which is preliminary data.</text>
</comment>
<sequence length="473" mass="56182">MESSMNTILDASSSSCELYEVDLRTMAYKSNKIKIPKDRRKFIYKTLCQISDEQLLCFRYDSQVNIGRIFYIDNNGKIAHGSWVNLPNNISIRLRAYKNYCKNIKGIKYQNNVYIIFDYFYILRYNLLKNICLSGICMELYKCYSCAIIEDKILISNVGSKTFIYDCSINSISFISEKVLWYENFVGAIDRSFFMITYSGVIMISEELNPYKWNIIGKTTLNPNHYFPSSSFNYGNFAFILCKNNLYKFDLKNVEFKKFNFPINGKGTVSVQNILSLKFMSFTNENNLHSWVHAFRPIKHYFKDSEKNYIESILCMIFQIEGFPPKFAFEYPALEERRVIIINNDYWFDMRSYLKNDPKLFNYQKEYSDSMKYIFDFCIFSLKNWSKQGVIIPDISFMKRNHVTYEEIIETFKNGKKGLIWVLIGKLSMPYLKFINQNEDKAIVSYSPFDHPFRQVNEYLRETGENEIDWKIW</sequence>
<protein>
    <submittedName>
        <fullName evidence="1">Uncharacterized protein</fullName>
    </submittedName>
</protein>